<evidence type="ECO:0000313" key="1">
    <source>
        <dbReference type="EMBL" id="MBX57530.1"/>
    </source>
</evidence>
<sequence length="44" mass="5258">MLLLVKHLCHAIRFSFSKHRCYLSFNTKANRILIKTRQPRESLS</sequence>
<proteinExistence type="predicted"/>
<name>A0A2P2PS07_RHIMU</name>
<reference evidence="1" key="1">
    <citation type="submission" date="2018-02" db="EMBL/GenBank/DDBJ databases">
        <title>Rhizophora mucronata_Transcriptome.</title>
        <authorList>
            <person name="Meera S.P."/>
            <person name="Sreeshan A."/>
            <person name="Augustine A."/>
        </authorList>
    </citation>
    <scope>NUCLEOTIDE SEQUENCE</scope>
    <source>
        <tissue evidence="1">Leaf</tissue>
    </source>
</reference>
<organism evidence="1">
    <name type="scientific">Rhizophora mucronata</name>
    <name type="common">Asiatic mangrove</name>
    <dbReference type="NCBI Taxonomy" id="61149"/>
    <lineage>
        <taxon>Eukaryota</taxon>
        <taxon>Viridiplantae</taxon>
        <taxon>Streptophyta</taxon>
        <taxon>Embryophyta</taxon>
        <taxon>Tracheophyta</taxon>
        <taxon>Spermatophyta</taxon>
        <taxon>Magnoliopsida</taxon>
        <taxon>eudicotyledons</taxon>
        <taxon>Gunneridae</taxon>
        <taxon>Pentapetalae</taxon>
        <taxon>rosids</taxon>
        <taxon>fabids</taxon>
        <taxon>Malpighiales</taxon>
        <taxon>Rhizophoraceae</taxon>
        <taxon>Rhizophora</taxon>
    </lineage>
</organism>
<protein>
    <submittedName>
        <fullName evidence="1">Uncharacterized protein</fullName>
    </submittedName>
</protein>
<dbReference type="EMBL" id="GGEC01077046">
    <property type="protein sequence ID" value="MBX57530.1"/>
    <property type="molecule type" value="Transcribed_RNA"/>
</dbReference>
<dbReference type="AlphaFoldDB" id="A0A2P2PS07"/>
<accession>A0A2P2PS07</accession>